<comment type="subcellular location">
    <subcellularLocation>
        <location evidence="1">Cell membrane</location>
        <topology evidence="1">Multi-pass membrane protein</topology>
    </subcellularLocation>
</comment>
<feature type="transmembrane region" description="Helical" evidence="6">
    <location>
        <begin position="282"/>
        <end position="300"/>
    </location>
</feature>
<feature type="transmembrane region" description="Helical" evidence="6">
    <location>
        <begin position="160"/>
        <end position="181"/>
    </location>
</feature>
<feature type="transmembrane region" description="Helical" evidence="6">
    <location>
        <begin position="78"/>
        <end position="98"/>
    </location>
</feature>
<keyword evidence="9" id="KW-1185">Reference proteome</keyword>
<feature type="domain" description="EamA" evidence="7">
    <location>
        <begin position="164"/>
        <end position="299"/>
    </location>
</feature>
<feature type="transmembrane region" description="Helical" evidence="6">
    <location>
        <begin position="44"/>
        <end position="66"/>
    </location>
</feature>
<dbReference type="GO" id="GO:0005886">
    <property type="term" value="C:plasma membrane"/>
    <property type="evidence" value="ECO:0007669"/>
    <property type="project" value="UniProtKB-SubCell"/>
</dbReference>
<proteinExistence type="predicted"/>
<dbReference type="InterPro" id="IPR051258">
    <property type="entry name" value="Diverse_Substrate_Transporter"/>
</dbReference>
<feature type="transmembrane region" description="Helical" evidence="6">
    <location>
        <begin position="258"/>
        <end position="276"/>
    </location>
</feature>
<dbReference type="AlphaFoldDB" id="A0A2S5TKS5"/>
<evidence type="ECO:0000259" key="7">
    <source>
        <dbReference type="Pfam" id="PF00892"/>
    </source>
</evidence>
<sequence length="305" mass="32517">MSTRDDAGQRRAWLAGLALAIAGAVFFSAKAVIAKLLYREGIDAVTLIALRMLLSLPVFLAVAAWTWRRQPRLGARDLGRIALLGLLGYYLSSMLDFLGLQYVSAGLERLILFLTPSFVLLIGLFALGRGVSRRQWLSLGFAYAGIVLVFWHDVNLGGPRVALGSALVAGAAISYAIYLLLSGELIARVGSLRLVALAMTVSTAACLLQYALLRPLPGLFAQTLPVWRLSLLNASLCTVLPVFLTMISVGRIGAGPSAQAGMIGPVSTLFLAWWLLGEPVTPLQLAGTGLVMAGMLLLSLRQAGR</sequence>
<evidence type="ECO:0000256" key="5">
    <source>
        <dbReference type="ARBA" id="ARBA00023136"/>
    </source>
</evidence>
<gene>
    <name evidence="8" type="ORF">C3942_01435</name>
</gene>
<feature type="transmembrane region" description="Helical" evidence="6">
    <location>
        <begin position="136"/>
        <end position="154"/>
    </location>
</feature>
<feature type="transmembrane region" description="Helical" evidence="6">
    <location>
        <begin position="12"/>
        <end position="38"/>
    </location>
</feature>
<evidence type="ECO:0000256" key="2">
    <source>
        <dbReference type="ARBA" id="ARBA00022475"/>
    </source>
</evidence>
<reference evidence="8 9" key="1">
    <citation type="submission" date="2018-02" db="EMBL/GenBank/DDBJ databases">
        <title>Genome sequencing of Solimonas sp. HR-BB.</title>
        <authorList>
            <person name="Lee Y."/>
            <person name="Jeon C.O."/>
        </authorList>
    </citation>
    <scope>NUCLEOTIDE SEQUENCE [LARGE SCALE GENOMIC DNA]</scope>
    <source>
        <strain evidence="8 9">HR-BB</strain>
    </source>
</reference>
<dbReference type="EMBL" id="PSNW01000001">
    <property type="protein sequence ID" value="PPE75583.1"/>
    <property type="molecule type" value="Genomic_DNA"/>
</dbReference>
<dbReference type="InterPro" id="IPR037185">
    <property type="entry name" value="EmrE-like"/>
</dbReference>
<evidence type="ECO:0000256" key="4">
    <source>
        <dbReference type="ARBA" id="ARBA00022989"/>
    </source>
</evidence>
<evidence type="ECO:0000256" key="1">
    <source>
        <dbReference type="ARBA" id="ARBA00004651"/>
    </source>
</evidence>
<dbReference type="OrthoDB" id="9813617at2"/>
<keyword evidence="5 6" id="KW-0472">Membrane</keyword>
<dbReference type="SUPFAM" id="SSF103481">
    <property type="entry name" value="Multidrug resistance efflux transporter EmrE"/>
    <property type="match status" value="2"/>
</dbReference>
<comment type="caution">
    <text evidence="8">The sequence shown here is derived from an EMBL/GenBank/DDBJ whole genome shotgun (WGS) entry which is preliminary data.</text>
</comment>
<evidence type="ECO:0000313" key="9">
    <source>
        <dbReference type="Proteomes" id="UP000238220"/>
    </source>
</evidence>
<name>A0A2S5TKS5_9GAMM</name>
<protein>
    <submittedName>
        <fullName evidence="8">EamA family transporter</fullName>
    </submittedName>
</protein>
<feature type="transmembrane region" description="Helical" evidence="6">
    <location>
        <begin position="110"/>
        <end position="127"/>
    </location>
</feature>
<accession>A0A2S5TKS5</accession>
<keyword evidence="3 6" id="KW-0812">Transmembrane</keyword>
<dbReference type="PANTHER" id="PTHR42920">
    <property type="entry name" value="OS03G0707200 PROTEIN-RELATED"/>
    <property type="match status" value="1"/>
</dbReference>
<keyword evidence="4 6" id="KW-1133">Transmembrane helix</keyword>
<dbReference type="Gene3D" id="1.10.3730.20">
    <property type="match status" value="1"/>
</dbReference>
<dbReference type="InterPro" id="IPR000620">
    <property type="entry name" value="EamA_dom"/>
</dbReference>
<feature type="domain" description="EamA" evidence="7">
    <location>
        <begin position="15"/>
        <end position="150"/>
    </location>
</feature>
<keyword evidence="2" id="KW-1003">Cell membrane</keyword>
<evidence type="ECO:0000256" key="6">
    <source>
        <dbReference type="SAM" id="Phobius"/>
    </source>
</evidence>
<organism evidence="8 9">
    <name type="scientific">Solimonas fluminis</name>
    <dbReference type="NCBI Taxonomy" id="2086571"/>
    <lineage>
        <taxon>Bacteria</taxon>
        <taxon>Pseudomonadati</taxon>
        <taxon>Pseudomonadota</taxon>
        <taxon>Gammaproteobacteria</taxon>
        <taxon>Nevskiales</taxon>
        <taxon>Nevskiaceae</taxon>
        <taxon>Solimonas</taxon>
    </lineage>
</organism>
<evidence type="ECO:0000256" key="3">
    <source>
        <dbReference type="ARBA" id="ARBA00022692"/>
    </source>
</evidence>
<dbReference type="Proteomes" id="UP000238220">
    <property type="component" value="Unassembled WGS sequence"/>
</dbReference>
<dbReference type="PANTHER" id="PTHR42920:SF5">
    <property type="entry name" value="EAMA DOMAIN-CONTAINING PROTEIN"/>
    <property type="match status" value="1"/>
</dbReference>
<dbReference type="Pfam" id="PF00892">
    <property type="entry name" value="EamA"/>
    <property type="match status" value="2"/>
</dbReference>
<feature type="transmembrane region" description="Helical" evidence="6">
    <location>
        <begin position="193"/>
        <end position="213"/>
    </location>
</feature>
<dbReference type="RefSeq" id="WP_104228549.1">
    <property type="nucleotide sequence ID" value="NZ_PSNW01000001.1"/>
</dbReference>
<feature type="transmembrane region" description="Helical" evidence="6">
    <location>
        <begin position="225"/>
        <end position="246"/>
    </location>
</feature>
<evidence type="ECO:0000313" key="8">
    <source>
        <dbReference type="EMBL" id="PPE75583.1"/>
    </source>
</evidence>